<keyword evidence="1" id="KW-0479">Metal-binding</keyword>
<evidence type="ECO:0000313" key="4">
    <source>
        <dbReference type="Proteomes" id="UP000077748"/>
    </source>
</evidence>
<evidence type="ECO:0000259" key="2">
    <source>
        <dbReference type="Pfam" id="PF18073"/>
    </source>
</evidence>
<dbReference type="SMART" id="SM00028">
    <property type="entry name" value="TPR"/>
    <property type="match status" value="2"/>
</dbReference>
<organism evidence="3 4">
    <name type="scientific">Pseudomonas citronellolis</name>
    <dbReference type="NCBI Taxonomy" id="53408"/>
    <lineage>
        <taxon>Bacteria</taxon>
        <taxon>Pseudomonadati</taxon>
        <taxon>Pseudomonadota</taxon>
        <taxon>Gammaproteobacteria</taxon>
        <taxon>Pseudomonadales</taxon>
        <taxon>Pseudomonadaceae</taxon>
        <taxon>Pseudomonas</taxon>
    </lineage>
</organism>
<gene>
    <name evidence="3" type="ORF">A9C11_08635</name>
</gene>
<sequence>MSSVVAMLLFVLALAVGWWLGRRSLRPGSWPASADEALRERVRNMHNLLDRHSDDALERLSQGLSLNEETLESHVHVGNLFRRRGDIEKAIQIHQELLDKASANAELSAQISLELARDYIAGGLLGSAEQLLDELMQRDGQAISLEALDELRRIAEREKDWARAVALAARLVGRRPQLKTVLANYYCEQAQERIRAGDRDGARELLKEARRVDPQCVRALLMRLDCELWQRNFQAADASITELCAADAGFLGELLPMLRRRECCAEPEILACLRRLAEAPDASPALLAILAQLDADGQGWRGRLLAKVQQQPSWRGLLDMLGTLGGGRADQELFTHMQPIILGLYRSMPHYRCGNCGFAGRELHWQCPGCHGWNTLRPIAAPQQ</sequence>
<dbReference type="Pfam" id="PF18073">
    <property type="entry name" value="Zn_ribbon_LapB"/>
    <property type="match status" value="1"/>
</dbReference>
<name>A0A1A9K8Y3_9PSED</name>
<evidence type="ECO:0000313" key="3">
    <source>
        <dbReference type="EMBL" id="ANI14045.1"/>
    </source>
</evidence>
<protein>
    <recommendedName>
        <fullName evidence="2">LapB rubredoxin metal binding domain-containing protein</fullName>
    </recommendedName>
</protein>
<evidence type="ECO:0000256" key="1">
    <source>
        <dbReference type="ARBA" id="ARBA00022723"/>
    </source>
</evidence>
<dbReference type="EMBL" id="CP015878">
    <property type="protein sequence ID" value="ANI14045.1"/>
    <property type="molecule type" value="Genomic_DNA"/>
</dbReference>
<dbReference type="InterPro" id="IPR041166">
    <property type="entry name" value="Rubredoxin_2"/>
</dbReference>
<dbReference type="GO" id="GO:0046872">
    <property type="term" value="F:metal ion binding"/>
    <property type="evidence" value="ECO:0007669"/>
    <property type="project" value="UniProtKB-KW"/>
</dbReference>
<dbReference type="InterPro" id="IPR019734">
    <property type="entry name" value="TPR_rpt"/>
</dbReference>
<reference evidence="3 4" key="1">
    <citation type="submission" date="2016-05" db="EMBL/GenBank/DDBJ databases">
        <title>Genome Sequence of Pseudomonas citronellolis Strain SJTE-3, an Estrogens and Persistent Organic Pollutants degradation strain.</title>
        <authorList>
            <person name="Liang R."/>
        </authorList>
    </citation>
    <scope>NUCLEOTIDE SEQUENCE [LARGE SCALE GENOMIC DNA]</scope>
    <source>
        <strain evidence="3 4">SJTE-3</strain>
    </source>
</reference>
<dbReference type="Gene3D" id="1.25.40.10">
    <property type="entry name" value="Tetratricopeptide repeat domain"/>
    <property type="match status" value="1"/>
</dbReference>
<accession>A0A1A9K8Y3</accession>
<dbReference type="InterPro" id="IPR011990">
    <property type="entry name" value="TPR-like_helical_dom_sf"/>
</dbReference>
<dbReference type="AlphaFoldDB" id="A0A1A9K8Y3"/>
<dbReference type="Pfam" id="PF13432">
    <property type="entry name" value="TPR_16"/>
    <property type="match status" value="1"/>
</dbReference>
<feature type="domain" description="LapB rubredoxin metal binding" evidence="2">
    <location>
        <begin position="351"/>
        <end position="378"/>
    </location>
</feature>
<dbReference type="Proteomes" id="UP000077748">
    <property type="component" value="Chromosome"/>
</dbReference>
<dbReference type="SUPFAM" id="SSF48452">
    <property type="entry name" value="TPR-like"/>
    <property type="match status" value="1"/>
</dbReference>
<proteinExistence type="predicted"/>